<dbReference type="AlphaFoldDB" id="A0A813G177"/>
<accession>A0A813G177</accession>
<evidence type="ECO:0000313" key="1">
    <source>
        <dbReference type="EMBL" id="CAE8618369.1"/>
    </source>
</evidence>
<dbReference type="Proteomes" id="UP000654075">
    <property type="component" value="Unassembled WGS sequence"/>
</dbReference>
<gene>
    <name evidence="1" type="ORF">PGLA1383_LOCUS36002</name>
</gene>
<sequence>RHWIVDVAREAAAADEPVRAVDLLQQRLAVHSADAGHCATKRARLQLALGEALSARGSLEDLEEAVKAYKGAAEALALLFGDDHREHQEAAQLQDMTARKVASFSVDAAATNKTQAGIFIKSAEKGKKKRK</sequence>
<comment type="caution">
    <text evidence="1">The sequence shown here is derived from an EMBL/GenBank/DDBJ whole genome shotgun (WGS) entry which is preliminary data.</text>
</comment>
<organism evidence="1 2">
    <name type="scientific">Polarella glacialis</name>
    <name type="common">Dinoflagellate</name>
    <dbReference type="NCBI Taxonomy" id="89957"/>
    <lineage>
        <taxon>Eukaryota</taxon>
        <taxon>Sar</taxon>
        <taxon>Alveolata</taxon>
        <taxon>Dinophyceae</taxon>
        <taxon>Suessiales</taxon>
        <taxon>Suessiaceae</taxon>
        <taxon>Polarella</taxon>
    </lineage>
</organism>
<dbReference type="EMBL" id="CAJNNV010026504">
    <property type="protein sequence ID" value="CAE8618369.1"/>
    <property type="molecule type" value="Genomic_DNA"/>
</dbReference>
<name>A0A813G177_POLGL</name>
<reference evidence="1" key="1">
    <citation type="submission" date="2021-02" db="EMBL/GenBank/DDBJ databases">
        <authorList>
            <person name="Dougan E. K."/>
            <person name="Rhodes N."/>
            <person name="Thang M."/>
            <person name="Chan C."/>
        </authorList>
    </citation>
    <scope>NUCLEOTIDE SEQUENCE</scope>
</reference>
<feature type="non-terminal residue" evidence="1">
    <location>
        <position position="131"/>
    </location>
</feature>
<proteinExistence type="predicted"/>
<evidence type="ECO:0000313" key="2">
    <source>
        <dbReference type="Proteomes" id="UP000654075"/>
    </source>
</evidence>
<keyword evidence="2" id="KW-1185">Reference proteome</keyword>
<protein>
    <submittedName>
        <fullName evidence="1">Uncharacterized protein</fullName>
    </submittedName>
</protein>